<sequence length="98" mass="10268">MAIVNFHQHVVHSGYSRRARFASLGSLLALTGVLLTSPTWATESTSSLKDPHVQTIAALQGADSAPITTSESAVAVNATWQVEIAYVVSEASSGVSQE</sequence>
<keyword evidence="2" id="KW-1185">Reference proteome</keyword>
<accession>A0A7U7G7F9</accession>
<gene>
    <name evidence="1" type="ORF">BN874_1010014</name>
</gene>
<reference evidence="1 2" key="1">
    <citation type="journal article" date="2014" name="ISME J.">
        <title>Candidatus Competibacter-lineage genomes retrieved from metagenomes reveal functional metabolic diversity.</title>
        <authorList>
            <person name="McIlroy S.J."/>
            <person name="Albertsen M."/>
            <person name="Andresen E.K."/>
            <person name="Saunders A.M."/>
            <person name="Kristiansen R."/>
            <person name="Stokholm-Bjerregaard M."/>
            <person name="Nielsen K.L."/>
            <person name="Nielsen P.H."/>
        </authorList>
    </citation>
    <scope>NUCLEOTIDE SEQUENCE [LARGE SCALE GENOMIC DNA]</scope>
    <source>
        <strain evidence="1 2">Run_B_J11</strain>
    </source>
</reference>
<dbReference type="EMBL" id="CBTK010000004">
    <property type="protein sequence ID" value="CDH43107.1"/>
    <property type="molecule type" value="Genomic_DNA"/>
</dbReference>
<name>A0A7U7G7F9_9GAMM</name>
<dbReference type="Proteomes" id="UP000019184">
    <property type="component" value="Unassembled WGS sequence"/>
</dbReference>
<dbReference type="RefSeq" id="WP_034430035.1">
    <property type="nucleotide sequence ID" value="NZ_CBTK010000004.1"/>
</dbReference>
<comment type="caution">
    <text evidence="1">The sequence shown here is derived from an EMBL/GenBank/DDBJ whole genome shotgun (WGS) entry which is preliminary data.</text>
</comment>
<organism evidence="1 2">
    <name type="scientific">Candidatus Contendobacter odensis Run_B_J11</name>
    <dbReference type="NCBI Taxonomy" id="1400861"/>
    <lineage>
        <taxon>Bacteria</taxon>
        <taxon>Pseudomonadati</taxon>
        <taxon>Pseudomonadota</taxon>
        <taxon>Gammaproteobacteria</taxon>
        <taxon>Candidatus Competibacteraceae</taxon>
        <taxon>Candidatus Contendibacter</taxon>
    </lineage>
</organism>
<evidence type="ECO:0000313" key="2">
    <source>
        <dbReference type="Proteomes" id="UP000019184"/>
    </source>
</evidence>
<evidence type="ECO:0000313" key="1">
    <source>
        <dbReference type="EMBL" id="CDH43107.1"/>
    </source>
</evidence>
<protein>
    <submittedName>
        <fullName evidence="1">Uncharacterized protein</fullName>
    </submittedName>
</protein>
<dbReference type="AlphaFoldDB" id="A0A7U7G7F9"/>
<proteinExistence type="predicted"/>